<name>A0AAD5RI00_9PEZI</name>
<sequence>MRLTKVISLVAATSLASASTIAPRNNKYHRHDKRAIYFLDNSPNGTSIVSVPVEKDGTLSSSSDAVRTPTGELGLFSVDSNGVAPMADTLVSQSSLLVSGDFLFNVNPGSNSISLFSIPPRAPTHPILLSSATVAGEFPNSLAYSSSLNLVCAVSTGAKTGVSCFRVSRRGKKLVPAVDLAIPFPTNQTTPPVGPPSTASHILFSPDDRSLILTIKGDGATPGYFVSYPISAESGAPEEDKMATSRPGEVAINFSLSFLTPSSAGAVVTDPSRGGALISFSRNNDSTAVTVDAAIDVANQTATCWSQYSEKLGQVYMLDGGSPDVILVSPETGEVEGFIEGDENAAGLFDAIIGGGAEKGEFLYVLQATAGISVFELGGGYGCQADGKGREPQLVQSVDLGALGSRQGWMGMGYYPN</sequence>
<feature type="signal peptide" evidence="1">
    <location>
        <begin position="1"/>
        <end position="18"/>
    </location>
</feature>
<comment type="caution">
    <text evidence="2">The sequence shown here is derived from an EMBL/GenBank/DDBJ whole genome shotgun (WGS) entry which is preliminary data.</text>
</comment>
<accession>A0AAD5RI00</accession>
<keyword evidence="3" id="KW-1185">Reference proteome</keyword>
<evidence type="ECO:0000256" key="1">
    <source>
        <dbReference type="SAM" id="SignalP"/>
    </source>
</evidence>
<gene>
    <name evidence="2" type="ORF">MKZ38_007959</name>
</gene>
<feature type="chain" id="PRO_5042173085" description="6-phosphogluconolactonase" evidence="1">
    <location>
        <begin position="19"/>
        <end position="417"/>
    </location>
</feature>
<protein>
    <recommendedName>
        <fullName evidence="4">6-phosphogluconolactonase</fullName>
    </recommendedName>
</protein>
<dbReference type="InterPro" id="IPR011044">
    <property type="entry name" value="Quino_amine_DH_bsu"/>
</dbReference>
<proteinExistence type="predicted"/>
<dbReference type="AlphaFoldDB" id="A0AAD5RI00"/>
<dbReference type="EMBL" id="JAKWBI020000534">
    <property type="protein sequence ID" value="KAJ2894064.1"/>
    <property type="molecule type" value="Genomic_DNA"/>
</dbReference>
<keyword evidence="1" id="KW-0732">Signal</keyword>
<evidence type="ECO:0000313" key="2">
    <source>
        <dbReference type="EMBL" id="KAJ2894064.1"/>
    </source>
</evidence>
<evidence type="ECO:0000313" key="3">
    <source>
        <dbReference type="Proteomes" id="UP001201980"/>
    </source>
</evidence>
<dbReference type="Proteomes" id="UP001201980">
    <property type="component" value="Unassembled WGS sequence"/>
</dbReference>
<dbReference type="SUPFAM" id="SSF50969">
    <property type="entry name" value="YVTN repeat-like/Quinoprotein amine dehydrogenase"/>
    <property type="match status" value="1"/>
</dbReference>
<dbReference type="InterPro" id="IPR015943">
    <property type="entry name" value="WD40/YVTN_repeat-like_dom_sf"/>
</dbReference>
<organism evidence="2 3">
    <name type="scientific">Zalerion maritima</name>
    <dbReference type="NCBI Taxonomy" id="339359"/>
    <lineage>
        <taxon>Eukaryota</taxon>
        <taxon>Fungi</taxon>
        <taxon>Dikarya</taxon>
        <taxon>Ascomycota</taxon>
        <taxon>Pezizomycotina</taxon>
        <taxon>Sordariomycetes</taxon>
        <taxon>Lulworthiomycetidae</taxon>
        <taxon>Lulworthiales</taxon>
        <taxon>Lulworthiaceae</taxon>
        <taxon>Zalerion</taxon>
    </lineage>
</organism>
<dbReference type="Gene3D" id="2.130.10.10">
    <property type="entry name" value="YVTN repeat-like/Quinoprotein amine dehydrogenase"/>
    <property type="match status" value="1"/>
</dbReference>
<evidence type="ECO:0008006" key="4">
    <source>
        <dbReference type="Google" id="ProtNLM"/>
    </source>
</evidence>
<reference evidence="2" key="1">
    <citation type="submission" date="2022-07" db="EMBL/GenBank/DDBJ databases">
        <title>Draft genome sequence of Zalerion maritima ATCC 34329, a (micro)plastics degrading marine fungus.</title>
        <authorList>
            <person name="Paco A."/>
            <person name="Goncalves M.F.M."/>
            <person name="Rocha-Santos T.A.P."/>
            <person name="Alves A."/>
        </authorList>
    </citation>
    <scope>NUCLEOTIDE SEQUENCE</scope>
    <source>
        <strain evidence="2">ATCC 34329</strain>
    </source>
</reference>